<gene>
    <name evidence="3" type="ORF">Ga0074812_12318</name>
</gene>
<dbReference type="EMBL" id="FAOZ01000023">
    <property type="protein sequence ID" value="CUU58890.1"/>
    <property type="molecule type" value="Genomic_DNA"/>
</dbReference>
<evidence type="ECO:0000313" key="3">
    <source>
        <dbReference type="EMBL" id="CUU58890.1"/>
    </source>
</evidence>
<dbReference type="PANTHER" id="PTHR43649:SF32">
    <property type="entry name" value="SUGAR BINDING SECRETED PROTEIN"/>
    <property type="match status" value="1"/>
</dbReference>
<dbReference type="Proteomes" id="UP000198802">
    <property type="component" value="Unassembled WGS sequence"/>
</dbReference>
<dbReference type="Pfam" id="PF13416">
    <property type="entry name" value="SBP_bac_8"/>
    <property type="match status" value="1"/>
</dbReference>
<keyword evidence="4" id="KW-1185">Reference proteome</keyword>
<feature type="region of interest" description="Disordered" evidence="1">
    <location>
        <begin position="402"/>
        <end position="424"/>
    </location>
</feature>
<sequence length="424" mass="45526">MRARQGRLMAMAGTAVLAMVLSTTSACGGDDGGKTKLTINTFGVFGYTDLYREFEASHPDVEIVETVSEYNDHHNNLVNHLAAGSGAADVEAVDEGFIAQLKATPEQFVNLNDLGASDRESDYPAFKWSASLSADGRTQIGLGTDVGGLAMCYRTDLLEAAGLPSDPAAVSALWPTWDAYFKTGRDFAAKNTGVKFFDAGTNIYNAQIFQLDESYYATGTSDVIVGSNPKVKTAFDATAKAISDGLSAGLVAFEDEWVTAMKEGTFATITCPAWMQGYIKENAPETAGKWNIAEIPGGSGNWGGSWLTIPAQSDHKDLAYELVSFLTAPEQQTRIFKETGNFPSSVTSIKDSAVQSFTNPFFDDAPTGKIFGESAISLEPQYQGSKHGAIRQAMEHGIQRIEQENQAADKAFSESVDEAERAAR</sequence>
<organism evidence="3 4">
    <name type="scientific">Parafrankia irregularis</name>
    <dbReference type="NCBI Taxonomy" id="795642"/>
    <lineage>
        <taxon>Bacteria</taxon>
        <taxon>Bacillati</taxon>
        <taxon>Actinomycetota</taxon>
        <taxon>Actinomycetes</taxon>
        <taxon>Frankiales</taxon>
        <taxon>Frankiaceae</taxon>
        <taxon>Parafrankia</taxon>
    </lineage>
</organism>
<feature type="signal peptide" evidence="2">
    <location>
        <begin position="1"/>
        <end position="28"/>
    </location>
</feature>
<dbReference type="AlphaFoldDB" id="A0A0S4QWQ1"/>
<dbReference type="PROSITE" id="PS51257">
    <property type="entry name" value="PROKAR_LIPOPROTEIN"/>
    <property type="match status" value="1"/>
</dbReference>
<dbReference type="RefSeq" id="WP_193209726.1">
    <property type="nucleotide sequence ID" value="NZ_FAOZ01000023.1"/>
</dbReference>
<protein>
    <submittedName>
        <fullName evidence="3">Cellobiose transport system substrate-binding protein</fullName>
    </submittedName>
</protein>
<dbReference type="SUPFAM" id="SSF53850">
    <property type="entry name" value="Periplasmic binding protein-like II"/>
    <property type="match status" value="1"/>
</dbReference>
<accession>A0A0S4QWQ1</accession>
<keyword evidence="2" id="KW-0732">Signal</keyword>
<evidence type="ECO:0000313" key="4">
    <source>
        <dbReference type="Proteomes" id="UP000198802"/>
    </source>
</evidence>
<name>A0A0S4QWQ1_9ACTN</name>
<evidence type="ECO:0000256" key="2">
    <source>
        <dbReference type="SAM" id="SignalP"/>
    </source>
</evidence>
<reference evidence="4" key="1">
    <citation type="submission" date="2015-11" db="EMBL/GenBank/DDBJ databases">
        <authorList>
            <person name="Varghese N."/>
        </authorList>
    </citation>
    <scope>NUCLEOTIDE SEQUENCE [LARGE SCALE GENOMIC DNA]</scope>
    <source>
        <strain evidence="4">DSM 45899</strain>
    </source>
</reference>
<dbReference type="PANTHER" id="PTHR43649">
    <property type="entry name" value="ARABINOSE-BINDING PROTEIN-RELATED"/>
    <property type="match status" value="1"/>
</dbReference>
<evidence type="ECO:0000256" key="1">
    <source>
        <dbReference type="SAM" id="MobiDB-lite"/>
    </source>
</evidence>
<feature type="chain" id="PRO_5038937461" evidence="2">
    <location>
        <begin position="29"/>
        <end position="424"/>
    </location>
</feature>
<dbReference type="Gene3D" id="3.40.190.10">
    <property type="entry name" value="Periplasmic binding protein-like II"/>
    <property type="match status" value="1"/>
</dbReference>
<proteinExistence type="predicted"/>
<dbReference type="InterPro" id="IPR006059">
    <property type="entry name" value="SBP"/>
</dbReference>
<dbReference type="InterPro" id="IPR050490">
    <property type="entry name" value="Bact_solute-bd_prot1"/>
</dbReference>